<dbReference type="OMA" id="ENPCIDE"/>
<evidence type="ECO:0000256" key="1">
    <source>
        <dbReference type="SAM" id="MobiDB-lite"/>
    </source>
</evidence>
<dbReference type="InterPro" id="IPR004332">
    <property type="entry name" value="Transposase_MuDR"/>
</dbReference>
<dbReference type="Proteomes" id="UP000007015">
    <property type="component" value="Chromosome 2"/>
</dbReference>
<feature type="domain" description="Transposase MuDR plant" evidence="2">
    <location>
        <begin position="270"/>
        <end position="328"/>
    </location>
</feature>
<feature type="region of interest" description="Disordered" evidence="1">
    <location>
        <begin position="366"/>
        <end position="422"/>
    </location>
</feature>
<reference evidence="3 4" key="1">
    <citation type="journal article" date="2005" name="PLoS Biol.">
        <title>The genomes of Oryza sativa: a history of duplications.</title>
        <authorList>
            <person name="Yu J."/>
            <person name="Wang J."/>
            <person name="Lin W."/>
            <person name="Li S."/>
            <person name="Li H."/>
            <person name="Zhou J."/>
            <person name="Ni P."/>
            <person name="Dong W."/>
            <person name="Hu S."/>
            <person name="Zeng C."/>
            <person name="Zhang J."/>
            <person name="Zhang Y."/>
            <person name="Li R."/>
            <person name="Xu Z."/>
            <person name="Li S."/>
            <person name="Li X."/>
            <person name="Zheng H."/>
            <person name="Cong L."/>
            <person name="Lin L."/>
            <person name="Yin J."/>
            <person name="Geng J."/>
            <person name="Li G."/>
            <person name="Shi J."/>
            <person name="Liu J."/>
            <person name="Lv H."/>
            <person name="Li J."/>
            <person name="Wang J."/>
            <person name="Deng Y."/>
            <person name="Ran L."/>
            <person name="Shi X."/>
            <person name="Wang X."/>
            <person name="Wu Q."/>
            <person name="Li C."/>
            <person name="Ren X."/>
            <person name="Wang J."/>
            <person name="Wang X."/>
            <person name="Li D."/>
            <person name="Liu D."/>
            <person name="Zhang X."/>
            <person name="Ji Z."/>
            <person name="Zhao W."/>
            <person name="Sun Y."/>
            <person name="Zhang Z."/>
            <person name="Bao J."/>
            <person name="Han Y."/>
            <person name="Dong L."/>
            <person name="Ji J."/>
            <person name="Chen P."/>
            <person name="Wu S."/>
            <person name="Liu J."/>
            <person name="Xiao Y."/>
            <person name="Bu D."/>
            <person name="Tan J."/>
            <person name="Yang L."/>
            <person name="Ye C."/>
            <person name="Zhang J."/>
            <person name="Xu J."/>
            <person name="Zhou Y."/>
            <person name="Yu Y."/>
            <person name="Zhang B."/>
            <person name="Zhuang S."/>
            <person name="Wei H."/>
            <person name="Liu B."/>
            <person name="Lei M."/>
            <person name="Yu H."/>
            <person name="Li Y."/>
            <person name="Xu H."/>
            <person name="Wei S."/>
            <person name="He X."/>
            <person name="Fang L."/>
            <person name="Zhang Z."/>
            <person name="Zhang Y."/>
            <person name="Huang X."/>
            <person name="Su Z."/>
            <person name="Tong W."/>
            <person name="Li J."/>
            <person name="Tong Z."/>
            <person name="Li S."/>
            <person name="Ye J."/>
            <person name="Wang L."/>
            <person name="Fang L."/>
            <person name="Lei T."/>
            <person name="Chen C."/>
            <person name="Chen H."/>
            <person name="Xu Z."/>
            <person name="Li H."/>
            <person name="Huang H."/>
            <person name="Zhang F."/>
            <person name="Xu H."/>
            <person name="Li N."/>
            <person name="Zhao C."/>
            <person name="Li S."/>
            <person name="Dong L."/>
            <person name="Huang Y."/>
            <person name="Li L."/>
            <person name="Xi Y."/>
            <person name="Qi Q."/>
            <person name="Li W."/>
            <person name="Zhang B."/>
            <person name="Hu W."/>
            <person name="Zhang Y."/>
            <person name="Tian X."/>
            <person name="Jiao Y."/>
            <person name="Liang X."/>
            <person name="Jin J."/>
            <person name="Gao L."/>
            <person name="Zheng W."/>
            <person name="Hao B."/>
            <person name="Liu S."/>
            <person name="Wang W."/>
            <person name="Yuan L."/>
            <person name="Cao M."/>
            <person name="McDermott J."/>
            <person name="Samudrala R."/>
            <person name="Wang J."/>
            <person name="Wong G.K."/>
            <person name="Yang H."/>
        </authorList>
    </citation>
    <scope>NUCLEOTIDE SEQUENCE [LARGE SCALE GENOMIC DNA]</scope>
    <source>
        <strain evidence="4">cv. 93-11</strain>
    </source>
</reference>
<gene>
    <name evidence="3" type="ORF">OsI_06925</name>
</gene>
<feature type="region of interest" description="Disordered" evidence="1">
    <location>
        <begin position="214"/>
        <end position="241"/>
    </location>
</feature>
<dbReference type="Gramene" id="BGIOSGA006605-TA">
    <property type="protein sequence ID" value="BGIOSGA006605-PA"/>
    <property type="gene ID" value="BGIOSGA006605"/>
</dbReference>
<feature type="compositionally biased region" description="Basic residues" evidence="1">
    <location>
        <begin position="410"/>
        <end position="422"/>
    </location>
</feature>
<proteinExistence type="predicted"/>
<evidence type="ECO:0000313" key="4">
    <source>
        <dbReference type="Proteomes" id="UP000007015"/>
    </source>
</evidence>
<keyword evidence="4" id="KW-1185">Reference proteome</keyword>
<dbReference type="Pfam" id="PF03108">
    <property type="entry name" value="DBD_Tnp_Mut"/>
    <property type="match status" value="1"/>
</dbReference>
<name>B8AG85_ORYSI</name>
<accession>B8AG85</accession>
<dbReference type="AlphaFoldDB" id="B8AG85"/>
<protein>
    <recommendedName>
        <fullName evidence="2">Transposase MuDR plant domain-containing protein</fullName>
    </recommendedName>
</protein>
<dbReference type="EMBL" id="CM000127">
    <property type="protein sequence ID" value="EEC73005.1"/>
    <property type="molecule type" value="Genomic_DNA"/>
</dbReference>
<organism evidence="3 4">
    <name type="scientific">Oryza sativa subsp. indica</name>
    <name type="common">Rice</name>
    <dbReference type="NCBI Taxonomy" id="39946"/>
    <lineage>
        <taxon>Eukaryota</taxon>
        <taxon>Viridiplantae</taxon>
        <taxon>Streptophyta</taxon>
        <taxon>Embryophyta</taxon>
        <taxon>Tracheophyta</taxon>
        <taxon>Spermatophyta</taxon>
        <taxon>Magnoliopsida</taxon>
        <taxon>Liliopsida</taxon>
        <taxon>Poales</taxon>
        <taxon>Poaceae</taxon>
        <taxon>BOP clade</taxon>
        <taxon>Oryzoideae</taxon>
        <taxon>Oryzeae</taxon>
        <taxon>Oryzinae</taxon>
        <taxon>Oryza</taxon>
        <taxon>Oryza sativa</taxon>
    </lineage>
</organism>
<dbReference type="HOGENOM" id="CLU_651147_0_0_1"/>
<sequence length="422" mass="45827">MKMKIKMKCFTQNEVRSSDDGGDVVYGGHGNDNVYGGGGGGDGAGYDGCGGVFGSGSDGIYGGSGVIFGGGGDGVYGVSGDDSFFPWRGRKRTARDGAQIKGSNEDVRIVHESQLVDMFEMYKSEMHAELMVLVVESVLYDASANNIEPTSMPLCVLPLTQTGQGASASKVAVSGEPATQEADETLPNVFDMEEEYVGVDDGGIYIQPIHTIPPTDHAETSGQPSAENVEPGGPSRTAQPHGEVEVTDDDLAEFNILHNPEMPVIKEETVFPDMITFRKAIRHFAVVTGFELSNLQTDLTRFIAHCKHEGCKWRIHASRLSDGKTIQIKKLPFAHECPTTKLMEGKMATQDWIADRLKDWLKKNPDKGAKAAKEKLETCKEAEAPEDTDEVPTASPKKRKKTQDESSSRPAKKKKKTPKKKK</sequence>
<evidence type="ECO:0000259" key="2">
    <source>
        <dbReference type="Pfam" id="PF03108"/>
    </source>
</evidence>
<evidence type="ECO:0000313" key="3">
    <source>
        <dbReference type="EMBL" id="EEC73005.1"/>
    </source>
</evidence>
<feature type="compositionally biased region" description="Basic and acidic residues" evidence="1">
    <location>
        <begin position="366"/>
        <end position="383"/>
    </location>
</feature>